<dbReference type="RefSeq" id="WP_179603917.1">
    <property type="nucleotide sequence ID" value="NZ_BAABEH010000001.1"/>
</dbReference>
<accession>A0A853CRD8</accession>
<keyword evidence="2" id="KW-0472">Membrane</keyword>
<proteinExistence type="predicted"/>
<gene>
    <name evidence="3" type="ORF">HNR13_000061</name>
</gene>
<sequence>MNLIFNLLGLLGLIFIALLGIAASGYLAARRMREAQEPEPSTDPTERNQES</sequence>
<reference evidence="3 4" key="1">
    <citation type="submission" date="2020-07" db="EMBL/GenBank/DDBJ databases">
        <title>Sequencing the genomes of 1000 actinobacteria strains.</title>
        <authorList>
            <person name="Klenk H.-P."/>
        </authorList>
    </citation>
    <scope>NUCLEOTIDE SEQUENCE [LARGE SCALE GENOMIC DNA]</scope>
    <source>
        <strain evidence="3 4">DSM 15165</strain>
    </source>
</reference>
<keyword evidence="2" id="KW-1133">Transmembrane helix</keyword>
<evidence type="ECO:0000313" key="4">
    <source>
        <dbReference type="Proteomes" id="UP000578352"/>
    </source>
</evidence>
<evidence type="ECO:0000313" key="3">
    <source>
        <dbReference type="EMBL" id="NYJ21774.1"/>
    </source>
</evidence>
<feature type="region of interest" description="Disordered" evidence="1">
    <location>
        <begin position="32"/>
        <end position="51"/>
    </location>
</feature>
<comment type="caution">
    <text evidence="3">The sequence shown here is derived from an EMBL/GenBank/DDBJ whole genome shotgun (WGS) entry which is preliminary data.</text>
</comment>
<organism evidence="3 4">
    <name type="scientific">Leifsonia shinshuensis</name>
    <dbReference type="NCBI Taxonomy" id="150026"/>
    <lineage>
        <taxon>Bacteria</taxon>
        <taxon>Bacillati</taxon>
        <taxon>Actinomycetota</taxon>
        <taxon>Actinomycetes</taxon>
        <taxon>Micrococcales</taxon>
        <taxon>Microbacteriaceae</taxon>
        <taxon>Leifsonia</taxon>
    </lineage>
</organism>
<dbReference type="AlphaFoldDB" id="A0A853CRD8"/>
<dbReference type="Proteomes" id="UP000578352">
    <property type="component" value="Unassembled WGS sequence"/>
</dbReference>
<evidence type="ECO:0000256" key="2">
    <source>
        <dbReference type="SAM" id="Phobius"/>
    </source>
</evidence>
<dbReference type="EMBL" id="JACCFL010000001">
    <property type="protein sequence ID" value="NYJ21774.1"/>
    <property type="molecule type" value="Genomic_DNA"/>
</dbReference>
<feature type="transmembrane region" description="Helical" evidence="2">
    <location>
        <begin position="6"/>
        <end position="29"/>
    </location>
</feature>
<evidence type="ECO:0000256" key="1">
    <source>
        <dbReference type="SAM" id="MobiDB-lite"/>
    </source>
</evidence>
<name>A0A853CRD8_9MICO</name>
<keyword evidence="2" id="KW-0812">Transmembrane</keyword>
<protein>
    <submittedName>
        <fullName evidence="3">Uncharacterized protein</fullName>
    </submittedName>
</protein>